<feature type="compositionally biased region" description="Polar residues" evidence="1">
    <location>
        <begin position="126"/>
        <end position="136"/>
    </location>
</feature>
<gene>
    <name evidence="3" type="ORF">OCBIM_22033636mg</name>
</gene>
<proteinExistence type="predicted"/>
<keyword evidence="2" id="KW-1133">Transmembrane helix</keyword>
<dbReference type="AlphaFoldDB" id="A0A0L8GI29"/>
<feature type="region of interest" description="Disordered" evidence="1">
    <location>
        <begin position="105"/>
        <end position="136"/>
    </location>
</feature>
<reference evidence="3" key="1">
    <citation type="submission" date="2015-07" db="EMBL/GenBank/DDBJ databases">
        <title>MeaNS - Measles Nucleotide Surveillance Program.</title>
        <authorList>
            <person name="Tran T."/>
            <person name="Druce J."/>
        </authorList>
    </citation>
    <scope>NUCLEOTIDE SEQUENCE</scope>
    <source>
        <strain evidence="3">UCB-OBI-ISO-001</strain>
        <tissue evidence="3">Gonad</tissue>
    </source>
</reference>
<dbReference type="OrthoDB" id="6046730at2759"/>
<dbReference type="STRING" id="37653.A0A0L8GI29"/>
<evidence type="ECO:0000313" key="3">
    <source>
        <dbReference type="EMBL" id="KOF76190.1"/>
    </source>
</evidence>
<evidence type="ECO:0000256" key="2">
    <source>
        <dbReference type="SAM" id="Phobius"/>
    </source>
</evidence>
<evidence type="ECO:0000256" key="1">
    <source>
        <dbReference type="SAM" id="MobiDB-lite"/>
    </source>
</evidence>
<dbReference type="KEGG" id="obi:106876929"/>
<feature type="transmembrane region" description="Helical" evidence="2">
    <location>
        <begin position="12"/>
        <end position="31"/>
    </location>
</feature>
<feature type="compositionally biased region" description="Basic and acidic residues" evidence="1">
    <location>
        <begin position="111"/>
        <end position="125"/>
    </location>
</feature>
<accession>A0A0L8GI29</accession>
<keyword evidence="2" id="KW-0812">Transmembrane</keyword>
<keyword evidence="2" id="KW-0472">Membrane</keyword>
<dbReference type="EMBL" id="KQ421854">
    <property type="protein sequence ID" value="KOF76190.1"/>
    <property type="molecule type" value="Genomic_DNA"/>
</dbReference>
<sequence length="440" mass="50412">MAFCRCFNKRIFNWKIAVSFMCLVTIYFYLYQNVNSVFGHPHLFRSLIHVMNKNSPFDRHVLSNVLKSNGDNNTLLRYLVTPSSISNHTLSNNVTSISTRLKYQAPNESTNEAKVRPGMIDDDKSNLSSSKENTTEDPVNNMLEQLIDIKNISSFEEYRTLLNLNKTLPLLTLFTTMKVMKAKFIAYNNTLKNWKKLIPFVPAPIVFSSDNYLIKQCESDGWKALPIRRIAAGGAPVLKDMYKEAMSKFSTLFYAYSNADILFDDSLLQALWFTAKTQDLSKPLLIMGIRTNVLNVMPHEVITWSAMKSTAKRRGKHFLRNAEDYFITSYSYPWNTIPDVVIGRRAYDNWLVLNARKQKHNLIDASDTVLALHQTTKAGNFEGHRHRDGNYNLRLLSRRFGKIHYGAGSTICASLKTSRQADGNITLTRRTKLMNLCFPI</sequence>
<protein>
    <submittedName>
        <fullName evidence="3">Uncharacterized protein</fullName>
    </submittedName>
</protein>
<name>A0A0L8GI29_OCTBM</name>
<organism evidence="3">
    <name type="scientific">Octopus bimaculoides</name>
    <name type="common">California two-spotted octopus</name>
    <dbReference type="NCBI Taxonomy" id="37653"/>
    <lineage>
        <taxon>Eukaryota</taxon>
        <taxon>Metazoa</taxon>
        <taxon>Spiralia</taxon>
        <taxon>Lophotrochozoa</taxon>
        <taxon>Mollusca</taxon>
        <taxon>Cephalopoda</taxon>
        <taxon>Coleoidea</taxon>
        <taxon>Octopodiformes</taxon>
        <taxon>Octopoda</taxon>
        <taxon>Incirrata</taxon>
        <taxon>Octopodidae</taxon>
        <taxon>Octopus</taxon>
    </lineage>
</organism>